<dbReference type="OrthoDB" id="9804395at2"/>
<protein>
    <submittedName>
        <fullName evidence="3">SGNH/GDSL hydrolase family protein</fullName>
    </submittedName>
</protein>
<proteinExistence type="predicted"/>
<dbReference type="PANTHER" id="PTHR30383:SF5">
    <property type="entry name" value="SGNH HYDROLASE-TYPE ESTERASE DOMAIN-CONTAINING PROTEIN"/>
    <property type="match status" value="1"/>
</dbReference>
<dbReference type="EMBL" id="VDMP01000026">
    <property type="protein sequence ID" value="TNM37578.1"/>
    <property type="molecule type" value="Genomic_DNA"/>
</dbReference>
<dbReference type="Proteomes" id="UP000313231">
    <property type="component" value="Unassembled WGS sequence"/>
</dbReference>
<dbReference type="Pfam" id="PF13472">
    <property type="entry name" value="Lipase_GDSL_2"/>
    <property type="match status" value="1"/>
</dbReference>
<name>A0A5C4VP32_9ACTN</name>
<reference evidence="3 4" key="1">
    <citation type="journal article" date="2016" name="Int. J. Syst. Evol. Microbiol.">
        <title>Nocardioides albidus sp. nov., an actinobacterium isolated from garden soil.</title>
        <authorList>
            <person name="Singh H."/>
            <person name="Du J."/>
            <person name="Trinh H."/>
            <person name="Won K."/>
            <person name="Yang J.E."/>
            <person name="Yin C."/>
            <person name="Kook M."/>
            <person name="Yi T.H."/>
        </authorList>
    </citation>
    <scope>NUCLEOTIDE SEQUENCE [LARGE SCALE GENOMIC DNA]</scope>
    <source>
        <strain evidence="3 4">CCTCC AB 2015297</strain>
    </source>
</reference>
<organism evidence="3 4">
    <name type="scientific">Nocardioides albidus</name>
    <dbReference type="NCBI Taxonomy" id="1517589"/>
    <lineage>
        <taxon>Bacteria</taxon>
        <taxon>Bacillati</taxon>
        <taxon>Actinomycetota</taxon>
        <taxon>Actinomycetes</taxon>
        <taxon>Propionibacteriales</taxon>
        <taxon>Nocardioidaceae</taxon>
        <taxon>Nocardioides</taxon>
    </lineage>
</organism>
<sequence length="350" mass="36233">MTKASAARKLAAAALYGGGGLSALGAGLYGVLSAEAKLARKTIGPAREDPPPDATGWYGRGRPGPAIRIALLGDSSAAGYGAERVEDTPGALIATALAEHADRRVYLREFCVVGAKSSDLAAQVDRALPIEPDVAVILIGGNDVTHTVRPSHSVRHLSDGVRRLIAAGAQVVVGTCPDLGTVQPIAPPLRQVARAWSRRLAAAQTIAVIEQGGRTVSLGDVLGPEFAAAPALLFGPDQFHPSADGYKALAGVLIPSVLAALDQQAEDETVLEAFRGEGVLPVIRAALKAVEEPGTELDGTEIGGRRAGMRGLWVELRHRRSRQHVPGEAPAEHEVHDGAGAEPVPAAETD</sequence>
<keyword evidence="3" id="KW-0378">Hydrolase</keyword>
<dbReference type="InterPro" id="IPR013830">
    <property type="entry name" value="SGNH_hydro"/>
</dbReference>
<evidence type="ECO:0000256" key="1">
    <source>
        <dbReference type="SAM" id="MobiDB-lite"/>
    </source>
</evidence>
<dbReference type="CDD" id="cd01836">
    <property type="entry name" value="FeeA_FeeB_like"/>
    <property type="match status" value="1"/>
</dbReference>
<evidence type="ECO:0000313" key="3">
    <source>
        <dbReference type="EMBL" id="TNM37578.1"/>
    </source>
</evidence>
<feature type="compositionally biased region" description="Basic and acidic residues" evidence="1">
    <location>
        <begin position="330"/>
        <end position="339"/>
    </location>
</feature>
<gene>
    <name evidence="3" type="ORF">FHP29_17405</name>
</gene>
<dbReference type="InterPro" id="IPR036514">
    <property type="entry name" value="SGNH_hydro_sf"/>
</dbReference>
<evidence type="ECO:0000259" key="2">
    <source>
        <dbReference type="Pfam" id="PF13472"/>
    </source>
</evidence>
<evidence type="ECO:0000313" key="4">
    <source>
        <dbReference type="Proteomes" id="UP000313231"/>
    </source>
</evidence>
<dbReference type="RefSeq" id="WP_139624125.1">
    <property type="nucleotide sequence ID" value="NZ_VDMP01000026.1"/>
</dbReference>
<dbReference type="InterPro" id="IPR051532">
    <property type="entry name" value="Ester_Hydrolysis_Enzymes"/>
</dbReference>
<dbReference type="GO" id="GO:0004622">
    <property type="term" value="F:phosphatidylcholine lysophospholipase activity"/>
    <property type="evidence" value="ECO:0007669"/>
    <property type="project" value="TreeGrafter"/>
</dbReference>
<accession>A0A5C4VP32</accession>
<dbReference type="PANTHER" id="PTHR30383">
    <property type="entry name" value="THIOESTERASE 1/PROTEASE 1/LYSOPHOSPHOLIPASE L1"/>
    <property type="match status" value="1"/>
</dbReference>
<keyword evidence="4" id="KW-1185">Reference proteome</keyword>
<feature type="region of interest" description="Disordered" evidence="1">
    <location>
        <begin position="321"/>
        <end position="350"/>
    </location>
</feature>
<dbReference type="Gene3D" id="3.40.50.1110">
    <property type="entry name" value="SGNH hydrolase"/>
    <property type="match status" value="1"/>
</dbReference>
<comment type="caution">
    <text evidence="3">The sequence shown here is derived from an EMBL/GenBank/DDBJ whole genome shotgun (WGS) entry which is preliminary data.</text>
</comment>
<dbReference type="AlphaFoldDB" id="A0A5C4VP32"/>
<feature type="domain" description="SGNH hydrolase-type esterase" evidence="2">
    <location>
        <begin position="71"/>
        <end position="248"/>
    </location>
</feature>
<dbReference type="SUPFAM" id="SSF52266">
    <property type="entry name" value="SGNH hydrolase"/>
    <property type="match status" value="1"/>
</dbReference>